<dbReference type="AlphaFoldDB" id="D0GK51"/>
<comment type="caution">
    <text evidence="1">The sequence shown here is derived from an EMBL/GenBank/DDBJ whole genome shotgun (WGS) entry which is preliminary data.</text>
</comment>
<gene>
    <name evidence="1" type="ORF">HMPREF0554_1611</name>
</gene>
<evidence type="ECO:0000313" key="2">
    <source>
        <dbReference type="Proteomes" id="UP000004226"/>
    </source>
</evidence>
<reference evidence="1 2" key="1">
    <citation type="submission" date="2009-10" db="EMBL/GenBank/DDBJ databases">
        <authorList>
            <person name="Harkins D.M."/>
            <person name="Madupu R."/>
            <person name="Durkin A.S."/>
            <person name="Torralba M."/>
            <person name="Methe B."/>
            <person name="Sutton G.G."/>
            <person name="Strausberg R.L."/>
            <person name="Nelson K.E."/>
        </authorList>
    </citation>
    <scope>NUCLEOTIDE SEQUENCE [LARGE SCALE GENOMIC DNA]</scope>
    <source>
        <strain evidence="1 2">F0264</strain>
    </source>
</reference>
<name>D0GK51_9FUSO</name>
<dbReference type="Proteomes" id="UP000004226">
    <property type="component" value="Unassembled WGS sequence"/>
</dbReference>
<protein>
    <recommendedName>
        <fullName evidence="3">DUF5105 domain-containing protein</fullName>
    </recommendedName>
</protein>
<organism evidence="1 2">
    <name type="scientific">Pseudoleptotrichia goodfellowii F0264</name>
    <dbReference type="NCBI Taxonomy" id="596323"/>
    <lineage>
        <taxon>Bacteria</taxon>
        <taxon>Fusobacteriati</taxon>
        <taxon>Fusobacteriota</taxon>
        <taxon>Fusobacteriia</taxon>
        <taxon>Fusobacteriales</taxon>
        <taxon>Leptotrichiaceae</taxon>
        <taxon>Pseudoleptotrichia</taxon>
    </lineage>
</organism>
<accession>D0GK51</accession>
<dbReference type="RefSeq" id="WP_006806859.1">
    <property type="nucleotide sequence ID" value="NZ_ADAD01000061.1"/>
</dbReference>
<evidence type="ECO:0008006" key="3">
    <source>
        <dbReference type="Google" id="ProtNLM"/>
    </source>
</evidence>
<sequence>MRKIIIFVMLLLSVQLFSEDYKVVLKKNVTLSEQDLKKNNKEIEIAVKRDYNLLKEASLEGFQNVFYQIFQSLVPEDGPDKELILFYQKKTQKFYSDFLSMYMKKTKAKVEKIRYVTNDVVEVTLEMQMPDMTKIMEKAFANMRKDGMLGGVKPEEIERMSQKELIDKVLTREFDEMKKAIDTIKDYSIIKTSIYLEKDNNKWGIAELDEKIQNMKDIYKSAGKK</sequence>
<keyword evidence="2" id="KW-1185">Reference proteome</keyword>
<proteinExistence type="predicted"/>
<evidence type="ECO:0000313" key="1">
    <source>
        <dbReference type="EMBL" id="EEY35533.1"/>
    </source>
</evidence>
<dbReference type="EMBL" id="ADAD01000061">
    <property type="protein sequence ID" value="EEY35533.1"/>
    <property type="molecule type" value="Genomic_DNA"/>
</dbReference>